<dbReference type="GO" id="GO:0001666">
    <property type="term" value="P:response to hypoxia"/>
    <property type="evidence" value="ECO:0007669"/>
    <property type="project" value="TreeGrafter"/>
</dbReference>
<dbReference type="EMBL" id="CM015729">
    <property type="protein sequence ID" value="KAF3702679.1"/>
    <property type="molecule type" value="Genomic_DNA"/>
</dbReference>
<feature type="compositionally biased region" description="Basic and acidic residues" evidence="4">
    <location>
        <begin position="158"/>
        <end position="174"/>
    </location>
</feature>
<keyword evidence="8" id="KW-1185">Reference proteome</keyword>
<keyword evidence="1 3" id="KW-0339">Growth factor</keyword>
<dbReference type="InterPro" id="IPR000072">
    <property type="entry name" value="PDGF/VEGF_dom"/>
</dbReference>
<dbReference type="Proteomes" id="UP000503349">
    <property type="component" value="Chromosome 18"/>
</dbReference>
<dbReference type="InterPro" id="IPR029034">
    <property type="entry name" value="Cystine-knot_cytokine"/>
</dbReference>
<feature type="compositionally biased region" description="Basic residues" evidence="4">
    <location>
        <begin position="144"/>
        <end position="157"/>
    </location>
</feature>
<keyword evidence="2" id="KW-1015">Disulfide bond</keyword>
<gene>
    <name evidence="7" type="ORF">EXN66_Car018367</name>
</gene>
<dbReference type="GO" id="GO:0060754">
    <property type="term" value="P:positive regulation of mast cell chemotaxis"/>
    <property type="evidence" value="ECO:0007669"/>
    <property type="project" value="TreeGrafter"/>
</dbReference>
<feature type="region of interest" description="Disordered" evidence="4">
    <location>
        <begin position="136"/>
        <end position="174"/>
    </location>
</feature>
<dbReference type="AlphaFoldDB" id="A0A6G1QJW8"/>
<dbReference type="Gene3D" id="2.10.90.10">
    <property type="entry name" value="Cystine-knot cytokines"/>
    <property type="match status" value="1"/>
</dbReference>
<reference evidence="8" key="2">
    <citation type="submission" date="2019-02" db="EMBL/GenBank/DDBJ databases">
        <title>Opniocepnalus argus Var Kimnra genome.</title>
        <authorList>
            <person name="Zhou C."/>
            <person name="Xiao S."/>
        </authorList>
    </citation>
    <scope>NUCLEOTIDE SEQUENCE [LARGE SCALE GENOMIC DNA]</scope>
</reference>
<evidence type="ECO:0000313" key="7">
    <source>
        <dbReference type="EMBL" id="KAF3702679.1"/>
    </source>
</evidence>
<sequence length="174" mass="20199">MQVYNGLASFFESHLVLILLLQPVLAQITPIPEENSPRVIQFMDVYAKSVCQPMEQLVNLVQEFPGEVEYTYIPDCVPLKRCSGFCGDERKECYPTLKSNITLQLKRVISSAYPPSNQQEVELTFVEHQRCGYRDRQNMEKPKRAVSIKTKPRRKNDRKTTGKCRDPKKRVDLY</sequence>
<evidence type="ECO:0000313" key="8">
    <source>
        <dbReference type="Proteomes" id="UP000503349"/>
    </source>
</evidence>
<dbReference type="GO" id="GO:0045766">
    <property type="term" value="P:positive regulation of angiogenesis"/>
    <property type="evidence" value="ECO:0007669"/>
    <property type="project" value="TreeGrafter"/>
</dbReference>
<keyword evidence="5" id="KW-0732">Signal</keyword>
<dbReference type="PANTHER" id="PTHR12025:SF9">
    <property type="entry name" value="PLACENTA GROWTH FACTOR"/>
    <property type="match status" value="1"/>
</dbReference>
<dbReference type="GO" id="GO:0001938">
    <property type="term" value="P:positive regulation of endothelial cell proliferation"/>
    <property type="evidence" value="ECO:0007669"/>
    <property type="project" value="TreeGrafter"/>
</dbReference>
<feature type="domain" description="Platelet-derived growth factor (PDGF) family profile" evidence="6">
    <location>
        <begin position="38"/>
        <end position="138"/>
    </location>
</feature>
<dbReference type="GO" id="GO:0038084">
    <property type="term" value="P:vascular endothelial growth factor signaling pathway"/>
    <property type="evidence" value="ECO:0007669"/>
    <property type="project" value="TreeGrafter"/>
</dbReference>
<dbReference type="PANTHER" id="PTHR12025">
    <property type="entry name" value="VASCULAR ENDOTHELIAL GROWTH FACTOR"/>
    <property type="match status" value="1"/>
</dbReference>
<evidence type="ECO:0000256" key="2">
    <source>
        <dbReference type="ARBA" id="ARBA00023157"/>
    </source>
</evidence>
<dbReference type="CDD" id="cd00135">
    <property type="entry name" value="PDGF"/>
    <property type="match status" value="1"/>
</dbReference>
<dbReference type="Pfam" id="PF00341">
    <property type="entry name" value="PDGF"/>
    <property type="match status" value="1"/>
</dbReference>
<dbReference type="PROSITE" id="PS50278">
    <property type="entry name" value="PDGF_2"/>
    <property type="match status" value="1"/>
</dbReference>
<dbReference type="SUPFAM" id="SSF57501">
    <property type="entry name" value="Cystine-knot cytokines"/>
    <property type="match status" value="1"/>
</dbReference>
<dbReference type="GO" id="GO:0005172">
    <property type="term" value="F:vascular endothelial growth factor receptor binding"/>
    <property type="evidence" value="ECO:0007669"/>
    <property type="project" value="TreeGrafter"/>
</dbReference>
<dbReference type="GO" id="GO:0048010">
    <property type="term" value="P:vascular endothelial growth factor receptor signaling pathway"/>
    <property type="evidence" value="ECO:0007669"/>
    <property type="project" value="TreeGrafter"/>
</dbReference>
<evidence type="ECO:0000256" key="3">
    <source>
        <dbReference type="RuleBase" id="RU003818"/>
    </source>
</evidence>
<name>A0A6G1QJW8_CHAAH</name>
<dbReference type="GO" id="GO:0050930">
    <property type="term" value="P:induction of positive chemotaxis"/>
    <property type="evidence" value="ECO:0007669"/>
    <property type="project" value="TreeGrafter"/>
</dbReference>
<proteinExistence type="inferred from homology"/>
<comment type="similarity">
    <text evidence="3">Belongs to the PDGF/VEGF growth factor family.</text>
</comment>
<dbReference type="GO" id="GO:0008083">
    <property type="term" value="F:growth factor activity"/>
    <property type="evidence" value="ECO:0007669"/>
    <property type="project" value="UniProtKB-KW"/>
</dbReference>
<evidence type="ECO:0000256" key="1">
    <source>
        <dbReference type="ARBA" id="ARBA00023030"/>
    </source>
</evidence>
<dbReference type="GO" id="GO:0016020">
    <property type="term" value="C:membrane"/>
    <property type="evidence" value="ECO:0007669"/>
    <property type="project" value="InterPro"/>
</dbReference>
<dbReference type="InterPro" id="IPR050507">
    <property type="entry name" value="PDGF/VEGF_growth_factor"/>
</dbReference>
<evidence type="ECO:0000256" key="5">
    <source>
        <dbReference type="SAM" id="SignalP"/>
    </source>
</evidence>
<feature type="signal peptide" evidence="5">
    <location>
        <begin position="1"/>
        <end position="26"/>
    </location>
</feature>
<reference evidence="7 8" key="1">
    <citation type="submission" date="2019-02" db="EMBL/GenBank/DDBJ databases">
        <title>Opniocepnalus argus genome.</title>
        <authorList>
            <person name="Zhou C."/>
            <person name="Xiao S."/>
        </authorList>
    </citation>
    <scope>NUCLEOTIDE SEQUENCE [LARGE SCALE GENOMIC DNA]</scope>
    <source>
        <strain evidence="7">OARG1902GOOAL</strain>
        <tissue evidence="7">Muscle</tissue>
    </source>
</reference>
<dbReference type="GO" id="GO:0042056">
    <property type="term" value="F:chemoattractant activity"/>
    <property type="evidence" value="ECO:0007669"/>
    <property type="project" value="TreeGrafter"/>
</dbReference>
<accession>A0A6G1QJW8</accession>
<feature type="chain" id="PRO_5026328227" evidence="5">
    <location>
        <begin position="27"/>
        <end position="174"/>
    </location>
</feature>
<organism evidence="7 8">
    <name type="scientific">Channa argus</name>
    <name type="common">Northern snakehead</name>
    <name type="synonym">Ophicephalus argus</name>
    <dbReference type="NCBI Taxonomy" id="215402"/>
    <lineage>
        <taxon>Eukaryota</taxon>
        <taxon>Metazoa</taxon>
        <taxon>Chordata</taxon>
        <taxon>Craniata</taxon>
        <taxon>Vertebrata</taxon>
        <taxon>Euteleostomi</taxon>
        <taxon>Actinopterygii</taxon>
        <taxon>Neopterygii</taxon>
        <taxon>Teleostei</taxon>
        <taxon>Neoteleostei</taxon>
        <taxon>Acanthomorphata</taxon>
        <taxon>Anabantaria</taxon>
        <taxon>Anabantiformes</taxon>
        <taxon>Channoidei</taxon>
        <taxon>Channidae</taxon>
        <taxon>Channa</taxon>
    </lineage>
</organism>
<dbReference type="SMART" id="SM00141">
    <property type="entry name" value="PDGF"/>
    <property type="match status" value="1"/>
</dbReference>
<dbReference type="OrthoDB" id="6370328at2759"/>
<dbReference type="GO" id="GO:0002040">
    <property type="term" value="P:sprouting angiogenesis"/>
    <property type="evidence" value="ECO:0007669"/>
    <property type="project" value="TreeGrafter"/>
</dbReference>
<evidence type="ECO:0000259" key="6">
    <source>
        <dbReference type="PROSITE" id="PS50278"/>
    </source>
</evidence>
<evidence type="ECO:0000256" key="4">
    <source>
        <dbReference type="SAM" id="MobiDB-lite"/>
    </source>
</evidence>
<dbReference type="GO" id="GO:0005615">
    <property type="term" value="C:extracellular space"/>
    <property type="evidence" value="ECO:0007669"/>
    <property type="project" value="TreeGrafter"/>
</dbReference>
<protein>
    <submittedName>
        <fullName evidence="7">Vascular endothelial growth factor A</fullName>
    </submittedName>
</protein>